<protein>
    <submittedName>
        <fullName evidence="1">Uncharacterized protein</fullName>
    </submittedName>
</protein>
<dbReference type="Proteomes" id="UP000095085">
    <property type="component" value="Unassembled WGS sequence"/>
</dbReference>
<dbReference type="RefSeq" id="XP_020078344.1">
    <property type="nucleotide sequence ID" value="XM_020220335.1"/>
</dbReference>
<name>A0A1E4RPT3_9ASCO</name>
<keyword evidence="2" id="KW-1185">Reference proteome</keyword>
<dbReference type="AlphaFoldDB" id="A0A1E4RPT3"/>
<evidence type="ECO:0000313" key="2">
    <source>
        <dbReference type="Proteomes" id="UP000095085"/>
    </source>
</evidence>
<reference evidence="2" key="1">
    <citation type="submission" date="2016-05" db="EMBL/GenBank/DDBJ databases">
        <title>Comparative genomics of biotechnologically important yeasts.</title>
        <authorList>
            <consortium name="DOE Joint Genome Institute"/>
            <person name="Riley R."/>
            <person name="Haridas S."/>
            <person name="Wolfe K.H."/>
            <person name="Lopes M.R."/>
            <person name="Hittinger C.T."/>
            <person name="Goker M."/>
            <person name="Salamov A."/>
            <person name="Wisecaver J."/>
            <person name="Long T.M."/>
            <person name="Aerts A.L."/>
            <person name="Barry K."/>
            <person name="Choi C."/>
            <person name="Clum A."/>
            <person name="Coughlan A.Y."/>
            <person name="Deshpande S."/>
            <person name="Douglass A.P."/>
            <person name="Hanson S.J."/>
            <person name="Klenk H.-P."/>
            <person name="Labutti K."/>
            <person name="Lapidus A."/>
            <person name="Lindquist E."/>
            <person name="Lipzen A."/>
            <person name="Meier-Kolthoff J.P."/>
            <person name="Ohm R.A."/>
            <person name="Otillar R.P."/>
            <person name="Pangilinan J."/>
            <person name="Peng Y."/>
            <person name="Rokas A."/>
            <person name="Rosa C.A."/>
            <person name="Scheuner C."/>
            <person name="Sibirny A.A."/>
            <person name="Slot J.C."/>
            <person name="Stielow J.B."/>
            <person name="Sun H."/>
            <person name="Kurtzman C.P."/>
            <person name="Blackwell M."/>
            <person name="Grigoriev I.V."/>
            <person name="Jeffries T.W."/>
        </authorList>
    </citation>
    <scope>NUCLEOTIDE SEQUENCE [LARGE SCALE GENOMIC DNA]</scope>
    <source>
        <strain evidence="2">NRRL Y-1933</strain>
    </source>
</reference>
<gene>
    <name evidence="1" type="ORF">HYPBUDRAFT_151114</name>
</gene>
<accession>A0A1E4RPT3</accession>
<organism evidence="1 2">
    <name type="scientific">Hyphopichia burtonii NRRL Y-1933</name>
    <dbReference type="NCBI Taxonomy" id="984485"/>
    <lineage>
        <taxon>Eukaryota</taxon>
        <taxon>Fungi</taxon>
        <taxon>Dikarya</taxon>
        <taxon>Ascomycota</taxon>
        <taxon>Saccharomycotina</taxon>
        <taxon>Pichiomycetes</taxon>
        <taxon>Debaryomycetaceae</taxon>
        <taxon>Hyphopichia</taxon>
    </lineage>
</organism>
<dbReference type="EMBL" id="KV454538">
    <property type="protein sequence ID" value="ODV69277.1"/>
    <property type="molecule type" value="Genomic_DNA"/>
</dbReference>
<dbReference type="GeneID" id="30994885"/>
<evidence type="ECO:0000313" key="1">
    <source>
        <dbReference type="EMBL" id="ODV69277.1"/>
    </source>
</evidence>
<proteinExistence type="predicted"/>
<sequence length="75" mass="8411">MIKRLLHKSEFPSLFPFLFVQPQPLPTLLLQPAIGPRQPANQPTAANFPRHLLKFSQCGVCGVWVQGWSNCTVIV</sequence>